<dbReference type="EMBL" id="JH159151">
    <property type="protein sequence ID" value="EGZ27584.1"/>
    <property type="molecule type" value="Genomic_DNA"/>
</dbReference>
<dbReference type="GeneID" id="20640979"/>
<gene>
    <name evidence="2" type="ORF">PHYSODRAFT_293397</name>
</gene>
<dbReference type="RefSeq" id="XP_009514859.1">
    <property type="nucleotide sequence ID" value="XM_009516564.1"/>
</dbReference>
<evidence type="ECO:0008006" key="4">
    <source>
        <dbReference type="Google" id="ProtNLM"/>
    </source>
</evidence>
<protein>
    <recommendedName>
        <fullName evidence="4">HAT C-terminal dimerisation domain-containing protein</fullName>
    </recommendedName>
</protein>
<evidence type="ECO:0000313" key="2">
    <source>
        <dbReference type="EMBL" id="EGZ27584.1"/>
    </source>
</evidence>
<keyword evidence="3" id="KW-1185">Reference proteome</keyword>
<dbReference type="InParanoid" id="G4YF01"/>
<dbReference type="KEGG" id="psoj:PHYSODRAFT_293397"/>
<sequence>MQELLMVEAYCTRLLRDKGSNFVSAAARLGVTDMFCVAHSLHLVVAGVLIKKKKEEEEKKKKKKANKPAGKSAGTSADTSADESVETPAWAGQVASESAEPIPKHHEDEQLSIEEREDMEALRDLACDEMDEYLDSALLSLERDELDAVRGVVQQFLMLSSYFRKSPKGQNRLGRKEFEGMDSKLRRPNASEWLTIKCLSTLLAPFAAATTALSVQQYPTLHLHFSRKDLFAAHVAVAGEKPYVAEPEVMMNECRTMILKLFNERFSELEQCELVWVAYLDPCVGKRMSHLSATDSQGSFMDDLFGPDEVPRQRSDIDKECADEFTLYLSDIKTVRSTDDPLLWWRINASKYPHFKSAC</sequence>
<name>G4YF01_PHYSP</name>
<dbReference type="Proteomes" id="UP000002640">
    <property type="component" value="Unassembled WGS sequence"/>
</dbReference>
<dbReference type="SUPFAM" id="SSF53098">
    <property type="entry name" value="Ribonuclease H-like"/>
    <property type="match status" value="1"/>
</dbReference>
<evidence type="ECO:0000313" key="3">
    <source>
        <dbReference type="Proteomes" id="UP000002640"/>
    </source>
</evidence>
<dbReference type="InterPro" id="IPR012337">
    <property type="entry name" value="RNaseH-like_sf"/>
</dbReference>
<evidence type="ECO:0000256" key="1">
    <source>
        <dbReference type="SAM" id="MobiDB-lite"/>
    </source>
</evidence>
<feature type="region of interest" description="Disordered" evidence="1">
    <location>
        <begin position="56"/>
        <end position="113"/>
    </location>
</feature>
<dbReference type="AlphaFoldDB" id="G4YF01"/>
<organism evidence="2 3">
    <name type="scientific">Phytophthora sojae (strain P6497)</name>
    <name type="common">Soybean stem and root rot agent</name>
    <name type="synonym">Phytophthora megasperma f. sp. glycines</name>
    <dbReference type="NCBI Taxonomy" id="1094619"/>
    <lineage>
        <taxon>Eukaryota</taxon>
        <taxon>Sar</taxon>
        <taxon>Stramenopiles</taxon>
        <taxon>Oomycota</taxon>
        <taxon>Peronosporomycetes</taxon>
        <taxon>Peronosporales</taxon>
        <taxon>Peronosporaceae</taxon>
        <taxon>Phytophthora</taxon>
    </lineage>
</organism>
<reference evidence="2 3" key="1">
    <citation type="journal article" date="2006" name="Science">
        <title>Phytophthora genome sequences uncover evolutionary origins and mechanisms of pathogenesis.</title>
        <authorList>
            <person name="Tyler B.M."/>
            <person name="Tripathy S."/>
            <person name="Zhang X."/>
            <person name="Dehal P."/>
            <person name="Jiang R.H."/>
            <person name="Aerts A."/>
            <person name="Arredondo F.D."/>
            <person name="Baxter L."/>
            <person name="Bensasson D."/>
            <person name="Beynon J.L."/>
            <person name="Chapman J."/>
            <person name="Damasceno C.M."/>
            <person name="Dorrance A.E."/>
            <person name="Dou D."/>
            <person name="Dickerman A.W."/>
            <person name="Dubchak I.L."/>
            <person name="Garbelotto M."/>
            <person name="Gijzen M."/>
            <person name="Gordon S.G."/>
            <person name="Govers F."/>
            <person name="Grunwald N.J."/>
            <person name="Huang W."/>
            <person name="Ivors K.L."/>
            <person name="Jones R.W."/>
            <person name="Kamoun S."/>
            <person name="Krampis K."/>
            <person name="Lamour K.H."/>
            <person name="Lee M.K."/>
            <person name="McDonald W.H."/>
            <person name="Medina M."/>
            <person name="Meijer H.J."/>
            <person name="Nordberg E.K."/>
            <person name="Maclean D.J."/>
            <person name="Ospina-Giraldo M.D."/>
            <person name="Morris P.F."/>
            <person name="Phuntumart V."/>
            <person name="Putnam N.H."/>
            <person name="Rash S."/>
            <person name="Rose J.K."/>
            <person name="Sakihama Y."/>
            <person name="Salamov A.A."/>
            <person name="Savidor A."/>
            <person name="Scheuring C.F."/>
            <person name="Smith B.M."/>
            <person name="Sobral B.W."/>
            <person name="Terry A."/>
            <person name="Torto-Alalibo T.A."/>
            <person name="Win J."/>
            <person name="Xu Z."/>
            <person name="Zhang H."/>
            <person name="Grigoriev I.V."/>
            <person name="Rokhsar D.S."/>
            <person name="Boore J.L."/>
        </authorList>
    </citation>
    <scope>NUCLEOTIDE SEQUENCE [LARGE SCALE GENOMIC DNA]</scope>
    <source>
        <strain evidence="2 3">P6497</strain>
    </source>
</reference>
<accession>G4YF01</accession>
<proteinExistence type="predicted"/>